<dbReference type="Proteomes" id="UP000663881">
    <property type="component" value="Unassembled WGS sequence"/>
</dbReference>
<accession>A0A819Y303</accession>
<sequence>MNSLPSIASSSAASGILGKLGLIMIPVLVIVIVGSVVVAVVVPTILLGNTVKPNTTTTASVVANGTTASTTTVTATAAAATVGATAAAGVTVAATAAGATAAATAAPATAAATAAPATAAATAAPATAAATATPATAAATAAPTTAVPATAAPATTEAATTVAAPTTVTTATGPGNPCNTSMYWNTTASSRAGTGTSGPGPNQLSSPTGIFLDLSDNLYVADAGSYRVMKYAPGVTNGTIVAGTTNVSGTTMNLLSTGIRYIYVDSSQNLYIADTYNNRVMLWPSGASTGTIVAGNGTFGTSFNQIYYPYGVWVDSSSNIYVAEYQNQRVTKWAPGATTGDLLAGNTSSAGNITSKLASPAGLVYDTLNQDLYIANSATATSTVLKWHIGDHNATVVAGTAGSPGNSSTQLSSPMGMTLDKWNNLYVADRTNNRVQLFCNGNTTGITIAGNGAGGTTLSAPYDVKLDSKLNLYVSLNSGARIRLFAKL</sequence>
<dbReference type="PROSITE" id="PS51125">
    <property type="entry name" value="NHL"/>
    <property type="match status" value="3"/>
</dbReference>
<feature type="repeat" description="NHL" evidence="2">
    <location>
        <begin position="297"/>
        <end position="336"/>
    </location>
</feature>
<evidence type="ECO:0000313" key="5">
    <source>
        <dbReference type="EMBL" id="CAF4151480.1"/>
    </source>
</evidence>
<dbReference type="SUPFAM" id="SSF101898">
    <property type="entry name" value="NHL repeat"/>
    <property type="match status" value="1"/>
</dbReference>
<evidence type="ECO:0000256" key="4">
    <source>
        <dbReference type="SAM" id="Phobius"/>
    </source>
</evidence>
<protein>
    <recommendedName>
        <fullName evidence="7">NHL repeat containing protein</fullName>
    </recommendedName>
</protein>
<comment type="caution">
    <text evidence="5">The sequence shown here is derived from an EMBL/GenBank/DDBJ whole genome shotgun (WGS) entry which is preliminary data.</text>
</comment>
<dbReference type="PANTHER" id="PTHR24104:SF25">
    <property type="entry name" value="PROTEIN LIN-41"/>
    <property type="match status" value="1"/>
</dbReference>
<evidence type="ECO:0000256" key="2">
    <source>
        <dbReference type="PROSITE-ProRule" id="PRU00504"/>
    </source>
</evidence>
<evidence type="ECO:0000256" key="3">
    <source>
        <dbReference type="SAM" id="MobiDB-lite"/>
    </source>
</evidence>
<dbReference type="InterPro" id="IPR011042">
    <property type="entry name" value="6-blade_b-propeller_TolB-like"/>
</dbReference>
<proteinExistence type="predicted"/>
<dbReference type="AlphaFoldDB" id="A0A819Y303"/>
<dbReference type="CDD" id="cd05819">
    <property type="entry name" value="NHL"/>
    <property type="match status" value="1"/>
</dbReference>
<keyword evidence="4" id="KW-0472">Membrane</keyword>
<feature type="transmembrane region" description="Helical" evidence="4">
    <location>
        <begin position="20"/>
        <end position="46"/>
    </location>
</feature>
<dbReference type="GO" id="GO:0008270">
    <property type="term" value="F:zinc ion binding"/>
    <property type="evidence" value="ECO:0007669"/>
    <property type="project" value="UniProtKB-KW"/>
</dbReference>
<feature type="compositionally biased region" description="Low complexity" evidence="3">
    <location>
        <begin position="156"/>
        <end position="174"/>
    </location>
</feature>
<keyword evidence="4" id="KW-1133">Transmembrane helix</keyword>
<evidence type="ECO:0000313" key="6">
    <source>
        <dbReference type="Proteomes" id="UP000663881"/>
    </source>
</evidence>
<evidence type="ECO:0000256" key="1">
    <source>
        <dbReference type="ARBA" id="ARBA00022737"/>
    </source>
</evidence>
<dbReference type="EMBL" id="CAJOAY010006817">
    <property type="protein sequence ID" value="CAF4151480.1"/>
    <property type="molecule type" value="Genomic_DNA"/>
</dbReference>
<reference evidence="5" key="1">
    <citation type="submission" date="2021-02" db="EMBL/GenBank/DDBJ databases">
        <authorList>
            <person name="Nowell W R."/>
        </authorList>
    </citation>
    <scope>NUCLEOTIDE SEQUENCE</scope>
</reference>
<gene>
    <name evidence="5" type="ORF">OKA104_LOCUS38274</name>
</gene>
<organism evidence="5 6">
    <name type="scientific">Adineta steineri</name>
    <dbReference type="NCBI Taxonomy" id="433720"/>
    <lineage>
        <taxon>Eukaryota</taxon>
        <taxon>Metazoa</taxon>
        <taxon>Spiralia</taxon>
        <taxon>Gnathifera</taxon>
        <taxon>Rotifera</taxon>
        <taxon>Eurotatoria</taxon>
        <taxon>Bdelloidea</taxon>
        <taxon>Adinetida</taxon>
        <taxon>Adinetidae</taxon>
        <taxon>Adineta</taxon>
    </lineage>
</organism>
<dbReference type="InterPro" id="IPR050952">
    <property type="entry name" value="TRIM-NHL_E3_ligases"/>
</dbReference>
<name>A0A819Y303_9BILA</name>
<feature type="repeat" description="NHL" evidence="2">
    <location>
        <begin position="398"/>
        <end position="441"/>
    </location>
</feature>
<keyword evidence="1" id="KW-0677">Repeat</keyword>
<dbReference type="Gene3D" id="2.120.10.30">
    <property type="entry name" value="TolB, C-terminal domain"/>
    <property type="match status" value="2"/>
</dbReference>
<feature type="region of interest" description="Disordered" evidence="3">
    <location>
        <begin position="156"/>
        <end position="175"/>
    </location>
</feature>
<keyword evidence="4" id="KW-0812">Transmembrane</keyword>
<feature type="repeat" description="NHL" evidence="2">
    <location>
        <begin position="195"/>
        <end position="234"/>
    </location>
</feature>
<dbReference type="Gene3D" id="2.40.10.500">
    <property type="match status" value="1"/>
</dbReference>
<evidence type="ECO:0008006" key="7">
    <source>
        <dbReference type="Google" id="ProtNLM"/>
    </source>
</evidence>
<dbReference type="InterPro" id="IPR001258">
    <property type="entry name" value="NHL_repeat"/>
</dbReference>
<dbReference type="PANTHER" id="PTHR24104">
    <property type="entry name" value="E3 UBIQUITIN-PROTEIN LIGASE NHLRC1-RELATED"/>
    <property type="match status" value="1"/>
</dbReference>